<evidence type="ECO:0000313" key="4">
    <source>
        <dbReference type="EMBL" id="RWX74061.1"/>
    </source>
</evidence>
<sequence>MLKTYSLKHDKREEVEGLLRAYNEILNAIIEDIWSNIRWKQVKIRGKNQFRLLPIYRKDNQFKKCLRDKNLKGWIYAAHWVDSALKTAFSIMDSWKKNYVKGDRKRVCPKARRLFIRVKQTLCKLEGDNLRVTTAPKSFVYFDLSKRYFKIPREISSSGIGEPIITLNRIYLPIHAPDKRPEPAIGKIAWDSNMLSLDGYSPKIGWVKIDTKALATVHISSFEKRRSVQREAKSKKAKRVLNKYSRREMNKARKHQLEIARVINSLAEVNGFERLRKERMYRRSRVWNRRVMRTDWRAIMRRVDGSTELPPQHTSKGCSRCGCINRDLNGCMFRCGSCGLTIDRQLNAAINLYLRMEGVPHQMKWWDKHILPSLVGGYFLTGAELKAPYELVRGLYEAVKPKLLYAYDRHADAYLPVPT</sequence>
<evidence type="ECO:0000256" key="1">
    <source>
        <dbReference type="ARBA" id="ARBA00023125"/>
    </source>
</evidence>
<dbReference type="GO" id="GO:0003677">
    <property type="term" value="F:DNA binding"/>
    <property type="evidence" value="ECO:0007669"/>
    <property type="project" value="UniProtKB-KW"/>
</dbReference>
<dbReference type="InterPro" id="IPR010095">
    <property type="entry name" value="Cas12f1-like_TNB"/>
</dbReference>
<dbReference type="Pfam" id="PF07282">
    <property type="entry name" value="Cas12f1-like_TNB"/>
    <property type="match status" value="1"/>
</dbReference>
<organism evidence="4 5">
    <name type="scientific">Methanosuratincola subterraneus</name>
    <dbReference type="NCBI Taxonomy" id="2593994"/>
    <lineage>
        <taxon>Archaea</taxon>
        <taxon>Thermoproteota</taxon>
        <taxon>Methanosuratincolia</taxon>
        <taxon>Candidatus Methanomethylicales</taxon>
        <taxon>Candidatus Methanomethylicaceae</taxon>
        <taxon>Candidatus Methanosuratincola (ex Vanwonterghem et al. 2016)</taxon>
    </lineage>
</organism>
<keyword evidence="1" id="KW-0238">DNA-binding</keyword>
<proteinExistence type="predicted"/>
<dbReference type="EMBL" id="RXGA01000001">
    <property type="protein sequence ID" value="RWX74061.1"/>
    <property type="molecule type" value="Genomic_DNA"/>
</dbReference>
<reference evidence="4 5" key="1">
    <citation type="submission" date="2018-12" db="EMBL/GenBank/DDBJ databases">
        <title>The complete genome of the methanogenic archaea of the candidate phylum Verstraetearchaeota, obtained from the metagenome of underground thermal water.</title>
        <authorList>
            <person name="Kadnikov V.V."/>
            <person name="Mardanov A.V."/>
            <person name="Beletsky A.V."/>
            <person name="Karnachuk O.V."/>
            <person name="Ravin N.V."/>
        </authorList>
    </citation>
    <scope>NUCLEOTIDE SEQUENCE [LARGE SCALE GENOMIC DNA]</scope>
    <source>
        <strain evidence="4">Ch88</strain>
    </source>
</reference>
<protein>
    <recommendedName>
        <fullName evidence="2">Cas12f1-like TNB domain-containing protein</fullName>
    </recommendedName>
</protein>
<dbReference type="AlphaFoldDB" id="A0A3S3RCT3"/>
<evidence type="ECO:0000259" key="2">
    <source>
        <dbReference type="Pfam" id="PF07282"/>
    </source>
</evidence>
<accession>A0A3S3RCT3</accession>
<dbReference type="Proteomes" id="UP000288215">
    <property type="component" value="Unassembled WGS sequence"/>
</dbReference>
<evidence type="ECO:0000313" key="5">
    <source>
        <dbReference type="Proteomes" id="UP000288215"/>
    </source>
</evidence>
<dbReference type="EMBL" id="RXGA01000003">
    <property type="protein sequence ID" value="RWX73111.1"/>
    <property type="molecule type" value="Genomic_DNA"/>
</dbReference>
<name>A0A3S3RCT3_METS7</name>
<gene>
    <name evidence="4" type="ORF">Metus_0086</name>
    <name evidence="3" type="ORF">Metus_1085</name>
</gene>
<comment type="caution">
    <text evidence="4">The sequence shown here is derived from an EMBL/GenBank/DDBJ whole genome shotgun (WGS) entry which is preliminary data.</text>
</comment>
<feature type="domain" description="Cas12f1-like TNB" evidence="2">
    <location>
        <begin position="309"/>
        <end position="352"/>
    </location>
</feature>
<evidence type="ECO:0000313" key="3">
    <source>
        <dbReference type="EMBL" id="RWX73111.1"/>
    </source>
</evidence>